<evidence type="ECO:0000313" key="20">
    <source>
        <dbReference type="EMBL" id="ARH54106.1"/>
    </source>
</evidence>
<comment type="subcellular location">
    <subcellularLocation>
        <location evidence="2 18">Mitochondrion inner membrane</location>
        <topology evidence="2 18">Multi-pass membrane protein</topology>
    </subcellularLocation>
</comment>
<dbReference type="PANTHER" id="PTHR46552">
    <property type="entry name" value="NADH-UBIQUINONE OXIDOREDUCTASE CHAIN 2"/>
    <property type="match status" value="1"/>
</dbReference>
<evidence type="ECO:0000256" key="11">
    <source>
        <dbReference type="ARBA" id="ARBA00022982"/>
    </source>
</evidence>
<dbReference type="EMBL" id="KX087242">
    <property type="protein sequence ID" value="ARH54106.1"/>
    <property type="molecule type" value="Genomic_DNA"/>
</dbReference>
<evidence type="ECO:0000256" key="10">
    <source>
        <dbReference type="ARBA" id="ARBA00022967"/>
    </source>
</evidence>
<evidence type="ECO:0000256" key="16">
    <source>
        <dbReference type="ARBA" id="ARBA00023136"/>
    </source>
</evidence>
<keyword evidence="8 18" id="KW-0812">Transmembrane</keyword>
<feature type="transmembrane region" description="Helical" evidence="18">
    <location>
        <begin position="85"/>
        <end position="108"/>
    </location>
</feature>
<keyword evidence="14 18" id="KW-0830">Ubiquinone</keyword>
<feature type="transmembrane region" description="Helical" evidence="18">
    <location>
        <begin position="144"/>
        <end position="162"/>
    </location>
</feature>
<keyword evidence="15 18" id="KW-0496">Mitochondrion</keyword>
<evidence type="ECO:0000256" key="2">
    <source>
        <dbReference type="ARBA" id="ARBA00004448"/>
    </source>
</evidence>
<keyword evidence="6" id="KW-0813">Transport</keyword>
<keyword evidence="9 18" id="KW-0999">Mitochondrion inner membrane</keyword>
<feature type="transmembrane region" description="Helical" evidence="18">
    <location>
        <begin position="52"/>
        <end position="73"/>
    </location>
</feature>
<evidence type="ECO:0000256" key="7">
    <source>
        <dbReference type="ARBA" id="ARBA00022660"/>
    </source>
</evidence>
<dbReference type="EC" id="7.1.1.2" evidence="4 18"/>
<feature type="transmembrane region" description="Helical" evidence="18">
    <location>
        <begin position="20"/>
        <end position="40"/>
    </location>
</feature>
<comment type="function">
    <text evidence="18">Core subunit of the mitochondrial membrane respiratory chain NADH dehydrogenase (Complex I) which catalyzes electron transfer from NADH through the respiratory chain, using ubiquinone as an electron acceptor. Essential for the catalytic activity and assembly of complex I.</text>
</comment>
<evidence type="ECO:0000256" key="5">
    <source>
        <dbReference type="ARBA" id="ARBA00021008"/>
    </source>
</evidence>
<dbReference type="GO" id="GO:0008137">
    <property type="term" value="F:NADH dehydrogenase (ubiquinone) activity"/>
    <property type="evidence" value="ECO:0007669"/>
    <property type="project" value="UniProtKB-EC"/>
</dbReference>
<evidence type="ECO:0000256" key="15">
    <source>
        <dbReference type="ARBA" id="ARBA00023128"/>
    </source>
</evidence>
<comment type="catalytic activity">
    <reaction evidence="17 18">
        <text>a ubiquinone + NADH + 5 H(+)(in) = a ubiquinol + NAD(+) + 4 H(+)(out)</text>
        <dbReference type="Rhea" id="RHEA:29091"/>
        <dbReference type="Rhea" id="RHEA-COMP:9565"/>
        <dbReference type="Rhea" id="RHEA-COMP:9566"/>
        <dbReference type="ChEBI" id="CHEBI:15378"/>
        <dbReference type="ChEBI" id="CHEBI:16389"/>
        <dbReference type="ChEBI" id="CHEBI:17976"/>
        <dbReference type="ChEBI" id="CHEBI:57540"/>
        <dbReference type="ChEBI" id="CHEBI:57945"/>
        <dbReference type="EC" id="7.1.1.2"/>
    </reaction>
</comment>
<protein>
    <recommendedName>
        <fullName evidence="5 18">NADH-ubiquinone oxidoreductase chain 2</fullName>
        <ecNumber evidence="4 18">7.1.1.2</ecNumber>
    </recommendedName>
</protein>
<keyword evidence="13 18" id="KW-0520">NAD</keyword>
<feature type="domain" description="NADH:quinone oxidoreductase/Mrp antiporter transmembrane" evidence="19">
    <location>
        <begin position="16"/>
        <end position="278"/>
    </location>
</feature>
<evidence type="ECO:0000256" key="1">
    <source>
        <dbReference type="ARBA" id="ARBA00003257"/>
    </source>
</evidence>
<organism evidence="20">
    <name type="scientific">Bembidion varium</name>
    <dbReference type="NCBI Taxonomy" id="1166835"/>
    <lineage>
        <taxon>Eukaryota</taxon>
        <taxon>Metazoa</taxon>
        <taxon>Ecdysozoa</taxon>
        <taxon>Arthropoda</taxon>
        <taxon>Hexapoda</taxon>
        <taxon>Insecta</taxon>
        <taxon>Pterygota</taxon>
        <taxon>Neoptera</taxon>
        <taxon>Endopterygota</taxon>
        <taxon>Coleoptera</taxon>
        <taxon>Adephaga</taxon>
        <taxon>Caraboidea</taxon>
        <taxon>Carabidae</taxon>
        <taxon>Trechinae</taxon>
        <taxon>Bembidiini</taxon>
        <taxon>Bembidion</taxon>
        <taxon>Notaphus</taxon>
    </lineage>
</organism>
<keyword evidence="10 18" id="KW-1278">Translocase</keyword>
<evidence type="ECO:0000256" key="8">
    <source>
        <dbReference type="ARBA" id="ARBA00022692"/>
    </source>
</evidence>
<gene>
    <name evidence="20" type="primary">nad2</name>
</gene>
<name>A0A343C263_9CARA</name>
<feature type="transmembrane region" description="Helical" evidence="18">
    <location>
        <begin position="264"/>
        <end position="284"/>
    </location>
</feature>
<keyword evidence="7 18" id="KW-0679">Respiratory chain</keyword>
<keyword evidence="16 18" id="KW-0472">Membrane</keyword>
<dbReference type="Pfam" id="PF00361">
    <property type="entry name" value="Proton_antipo_M"/>
    <property type="match status" value="1"/>
</dbReference>
<sequence>MFLMTLMMGTMISVSSYTWMGTWMGLEINLLSFIPIIKMHNNQYSSESSMKYFLVQALASTVFLFSILLLSFSQSMISETQNFNVMLLMMTNSALMLKMGAAPFHFWFPEIVEGMNWMNTLLLMTWQKIAPMMLLSYTIKFSNYILIIIMMSALVGSLGGLNQVSLRKLMAYSSINHLGWMMSTFLISNMMWMLYFIIYSYISISIVIMLNFFKIFYLKQIYLLLNKNLLTKFILMLNLLSLGGLPPFLGFLPKWMVIQSLSYNYMYLSLFLIMFTLITLFFYIRMTYSSLILSHNELNFNYNSNNFKMNIWIMLTSFFSINGLILCTILFNFY</sequence>
<dbReference type="InterPro" id="IPR001750">
    <property type="entry name" value="ND/Mrp_TM"/>
</dbReference>
<comment type="function">
    <text evidence="1">Core subunit of the mitochondrial membrane respiratory chain NADH dehydrogenase (Complex I) that is believed to belong to the minimal assembly required for catalysis. Complex I functions in the transfer of electrons from NADH to the respiratory chain. The immediate electron acceptor for the enzyme is believed to be ubiquinone.</text>
</comment>
<feature type="transmembrane region" description="Helical" evidence="18">
    <location>
        <begin position="229"/>
        <end position="252"/>
    </location>
</feature>
<dbReference type="InterPro" id="IPR003917">
    <property type="entry name" value="NADH_UbQ_OxRdtase_chain2"/>
</dbReference>
<keyword evidence="12 18" id="KW-1133">Transmembrane helix</keyword>
<feature type="transmembrane region" description="Helical" evidence="18">
    <location>
        <begin position="193"/>
        <end position="217"/>
    </location>
</feature>
<dbReference type="GO" id="GO:0005743">
    <property type="term" value="C:mitochondrial inner membrane"/>
    <property type="evidence" value="ECO:0007669"/>
    <property type="project" value="UniProtKB-SubCell"/>
</dbReference>
<evidence type="ECO:0000256" key="17">
    <source>
        <dbReference type="ARBA" id="ARBA00049551"/>
    </source>
</evidence>
<keyword evidence="11 18" id="KW-0249">Electron transport</keyword>
<evidence type="ECO:0000256" key="4">
    <source>
        <dbReference type="ARBA" id="ARBA00012944"/>
    </source>
</evidence>
<dbReference type="AlphaFoldDB" id="A0A343C263"/>
<evidence type="ECO:0000256" key="12">
    <source>
        <dbReference type="ARBA" id="ARBA00022989"/>
    </source>
</evidence>
<dbReference type="InterPro" id="IPR050175">
    <property type="entry name" value="Complex_I_Subunit_2"/>
</dbReference>
<geneLocation type="mitochondrion" evidence="20"/>
<feature type="transmembrane region" description="Helical" evidence="18">
    <location>
        <begin position="311"/>
        <end position="333"/>
    </location>
</feature>
<reference evidence="20" key="1">
    <citation type="submission" date="2016-04" db="EMBL/GenBank/DDBJ databases">
        <title>Mitochondria of beetle species.</title>
        <authorList>
            <person name="Hunter A."/>
            <person name="Moriniere J."/>
            <person name="Tang P."/>
            <person name="Linard B."/>
            <person name="Crampton-Platt A."/>
            <person name="Vogler A.P."/>
        </authorList>
    </citation>
    <scope>NUCLEOTIDE SEQUENCE</scope>
</reference>
<dbReference type="PRINTS" id="PR01436">
    <property type="entry name" value="NADHDHGNASE2"/>
</dbReference>
<evidence type="ECO:0000256" key="3">
    <source>
        <dbReference type="ARBA" id="ARBA00007012"/>
    </source>
</evidence>
<evidence type="ECO:0000256" key="9">
    <source>
        <dbReference type="ARBA" id="ARBA00022792"/>
    </source>
</evidence>
<accession>A0A343C263</accession>
<proteinExistence type="inferred from homology"/>
<comment type="similarity">
    <text evidence="3 18">Belongs to the complex I subunit 2 family.</text>
</comment>
<evidence type="ECO:0000259" key="19">
    <source>
        <dbReference type="Pfam" id="PF00361"/>
    </source>
</evidence>
<evidence type="ECO:0000256" key="13">
    <source>
        <dbReference type="ARBA" id="ARBA00023027"/>
    </source>
</evidence>
<evidence type="ECO:0000256" key="14">
    <source>
        <dbReference type="ARBA" id="ARBA00023075"/>
    </source>
</evidence>
<evidence type="ECO:0000256" key="18">
    <source>
        <dbReference type="RuleBase" id="RU003403"/>
    </source>
</evidence>
<dbReference type="PANTHER" id="PTHR46552:SF1">
    <property type="entry name" value="NADH-UBIQUINONE OXIDOREDUCTASE CHAIN 2"/>
    <property type="match status" value="1"/>
</dbReference>
<dbReference type="GO" id="GO:0006120">
    <property type="term" value="P:mitochondrial electron transport, NADH to ubiquinone"/>
    <property type="evidence" value="ECO:0007669"/>
    <property type="project" value="InterPro"/>
</dbReference>
<evidence type="ECO:0000256" key="6">
    <source>
        <dbReference type="ARBA" id="ARBA00022448"/>
    </source>
</evidence>